<proteinExistence type="predicted"/>
<evidence type="ECO:0000313" key="1">
    <source>
        <dbReference type="EMBL" id="DAD42906.1"/>
    </source>
</evidence>
<accession>A0A822ZIR1</accession>
<organism evidence="1 2">
    <name type="scientific">Nelumbo nucifera</name>
    <name type="common">Sacred lotus</name>
    <dbReference type="NCBI Taxonomy" id="4432"/>
    <lineage>
        <taxon>Eukaryota</taxon>
        <taxon>Viridiplantae</taxon>
        <taxon>Streptophyta</taxon>
        <taxon>Embryophyta</taxon>
        <taxon>Tracheophyta</taxon>
        <taxon>Spermatophyta</taxon>
        <taxon>Magnoliopsida</taxon>
        <taxon>Proteales</taxon>
        <taxon>Nelumbonaceae</taxon>
        <taxon>Nelumbo</taxon>
    </lineage>
</organism>
<name>A0A822ZIR1_NELNU</name>
<reference evidence="1 2" key="1">
    <citation type="journal article" date="2020" name="Mol. Biol. Evol.">
        <title>Distinct Expression and Methylation Patterns for Genes with Different Fates following a Single Whole-Genome Duplication in Flowering Plants.</title>
        <authorList>
            <person name="Shi T."/>
            <person name="Rahmani R.S."/>
            <person name="Gugger P.F."/>
            <person name="Wang M."/>
            <person name="Li H."/>
            <person name="Zhang Y."/>
            <person name="Li Z."/>
            <person name="Wang Q."/>
            <person name="Van de Peer Y."/>
            <person name="Marchal K."/>
            <person name="Chen J."/>
        </authorList>
    </citation>
    <scope>NUCLEOTIDE SEQUENCE [LARGE SCALE GENOMIC DNA]</scope>
    <source>
        <tissue evidence="1">Leaf</tissue>
    </source>
</reference>
<evidence type="ECO:0000313" key="2">
    <source>
        <dbReference type="Proteomes" id="UP000607653"/>
    </source>
</evidence>
<dbReference type="EMBL" id="DUZY01000006">
    <property type="protein sequence ID" value="DAD42906.1"/>
    <property type="molecule type" value="Genomic_DNA"/>
</dbReference>
<gene>
    <name evidence="1" type="ORF">HUJ06_001136</name>
</gene>
<sequence>MASVLAAAAKKVGLAIQQQALMLMDSATVNICHHLKLTVNICHLLKLGVKARGCNGLSYVLN</sequence>
<dbReference type="AlphaFoldDB" id="A0A822ZIR1"/>
<comment type="caution">
    <text evidence="1">The sequence shown here is derived from an EMBL/GenBank/DDBJ whole genome shotgun (WGS) entry which is preliminary data.</text>
</comment>
<dbReference type="Proteomes" id="UP000607653">
    <property type="component" value="Unassembled WGS sequence"/>
</dbReference>
<keyword evidence="2" id="KW-1185">Reference proteome</keyword>
<protein>
    <submittedName>
        <fullName evidence="1">Uncharacterized protein</fullName>
    </submittedName>
</protein>